<proteinExistence type="predicted"/>
<dbReference type="Proteomes" id="UP001350748">
    <property type="component" value="Unassembled WGS sequence"/>
</dbReference>
<evidence type="ECO:0000313" key="2">
    <source>
        <dbReference type="Proteomes" id="UP001350748"/>
    </source>
</evidence>
<accession>A0ABU7XIT1</accession>
<keyword evidence="2" id="KW-1185">Reference proteome</keyword>
<dbReference type="RefSeq" id="WP_332082077.1">
    <property type="nucleotide sequence ID" value="NZ_JAZHYN010000030.1"/>
</dbReference>
<comment type="caution">
    <text evidence="1">The sequence shown here is derived from an EMBL/GenBank/DDBJ whole genome shotgun (WGS) entry which is preliminary data.</text>
</comment>
<reference evidence="1 2" key="1">
    <citation type="submission" date="2024-02" db="EMBL/GenBank/DDBJ databases">
        <authorList>
            <person name="Grouzdev D."/>
        </authorList>
    </citation>
    <scope>NUCLEOTIDE SEQUENCE [LARGE SCALE GENOMIC DNA]</scope>
    <source>
        <strain evidence="1 2">9N</strain>
    </source>
</reference>
<protein>
    <submittedName>
        <fullName evidence="1">Transposase</fullName>
    </submittedName>
</protein>
<gene>
    <name evidence="1" type="ORF">V3H18_10925</name>
</gene>
<sequence>MSQAMLTAVLLAYDAPEAPPLRRDTIARSLGSLVEACVQGLVADAALVGAPARGLDKIADEAGCALIETARAKEGLAQALQMARRDHILLLVAGFAVERGFVEEVHDLFAYGDYARARTLRLAPDSLLTRLAPGFARPVGLIAEKAALAEAGDEDISRLARALRSEDLASRARRVF</sequence>
<evidence type="ECO:0000313" key="1">
    <source>
        <dbReference type="EMBL" id="MEF3367045.1"/>
    </source>
</evidence>
<dbReference type="EMBL" id="JAZHYN010000030">
    <property type="protein sequence ID" value="MEF3367045.1"/>
    <property type="molecule type" value="Genomic_DNA"/>
</dbReference>
<name>A0ABU7XIT1_9HYPH</name>
<organism evidence="1 2">
    <name type="scientific">Methylocystis borbori</name>
    <dbReference type="NCBI Taxonomy" id="3118750"/>
    <lineage>
        <taxon>Bacteria</taxon>
        <taxon>Pseudomonadati</taxon>
        <taxon>Pseudomonadota</taxon>
        <taxon>Alphaproteobacteria</taxon>
        <taxon>Hyphomicrobiales</taxon>
        <taxon>Methylocystaceae</taxon>
        <taxon>Methylocystis</taxon>
    </lineage>
</organism>